<accession>A0A6J5M6X4</accession>
<proteinExistence type="predicted"/>
<protein>
    <submittedName>
        <fullName evidence="1">Uncharacterized protein</fullName>
    </submittedName>
</protein>
<name>A0A6J5M6X4_9CAUD</name>
<evidence type="ECO:0000313" key="1">
    <source>
        <dbReference type="EMBL" id="CAB4139589.1"/>
    </source>
</evidence>
<sequence length="112" mass="12361">MSLNIQAKWNALRTLGYAGTQEDMELSFYLANGATSYSLRDAEMQFLTAKGYTTGAVEDKWKAYLLAQGFAGAVDYMMVSFWNDVADILVNNLLLENGSALLQEDGGFIVLE</sequence>
<dbReference type="EMBL" id="LR796354">
    <property type="protein sequence ID" value="CAB4139589.1"/>
    <property type="molecule type" value="Genomic_DNA"/>
</dbReference>
<reference evidence="1" key="1">
    <citation type="submission" date="2020-04" db="EMBL/GenBank/DDBJ databases">
        <authorList>
            <person name="Chiriac C."/>
            <person name="Salcher M."/>
            <person name="Ghai R."/>
            <person name="Kavagutti S V."/>
        </authorList>
    </citation>
    <scope>NUCLEOTIDE SEQUENCE</scope>
</reference>
<gene>
    <name evidence="1" type="ORF">UFOVP337_60</name>
</gene>
<organism evidence="1">
    <name type="scientific">uncultured Caudovirales phage</name>
    <dbReference type="NCBI Taxonomy" id="2100421"/>
    <lineage>
        <taxon>Viruses</taxon>
        <taxon>Duplodnaviria</taxon>
        <taxon>Heunggongvirae</taxon>
        <taxon>Uroviricota</taxon>
        <taxon>Caudoviricetes</taxon>
        <taxon>Peduoviridae</taxon>
        <taxon>Maltschvirus</taxon>
        <taxon>Maltschvirus maltsch</taxon>
    </lineage>
</organism>